<evidence type="ECO:0000313" key="1">
    <source>
        <dbReference type="EMBL" id="ORB66643.1"/>
    </source>
</evidence>
<accession>A0A1X0JUP3</accession>
<dbReference type="OrthoDB" id="4457510at2"/>
<dbReference type="Proteomes" id="UP000192601">
    <property type="component" value="Unassembled WGS sequence"/>
</dbReference>
<reference evidence="1 2" key="1">
    <citation type="submission" date="2017-02" db="EMBL/GenBank/DDBJ databases">
        <title>The new phylogeny of genus Mycobacterium.</title>
        <authorList>
            <person name="Tortoli E."/>
            <person name="Trovato A."/>
            <person name="Cirillo D.M."/>
        </authorList>
    </citation>
    <scope>NUCLEOTIDE SEQUENCE [LARGE SCALE GENOMIC DNA]</scope>
    <source>
        <strain evidence="1 2">DSM 43992</strain>
    </source>
</reference>
<gene>
    <name evidence="1" type="ORF">BST44_27735</name>
</gene>
<comment type="caution">
    <text evidence="1">The sequence shown here is derived from an EMBL/GenBank/DDBJ whole genome shotgun (WGS) entry which is preliminary data.</text>
</comment>
<organism evidence="1 2">
    <name type="scientific">Mycobacterium scrofulaceum</name>
    <dbReference type="NCBI Taxonomy" id="1783"/>
    <lineage>
        <taxon>Bacteria</taxon>
        <taxon>Bacillati</taxon>
        <taxon>Actinomycetota</taxon>
        <taxon>Actinomycetes</taxon>
        <taxon>Mycobacteriales</taxon>
        <taxon>Mycobacteriaceae</taxon>
        <taxon>Mycobacterium</taxon>
    </lineage>
</organism>
<dbReference type="EMBL" id="MVIJ01000085">
    <property type="protein sequence ID" value="ORB66643.1"/>
    <property type="molecule type" value="Genomic_DNA"/>
</dbReference>
<name>A0A1X0JUP3_MYCSC</name>
<dbReference type="RefSeq" id="WP_047323400.1">
    <property type="nucleotide sequence ID" value="NZ_MVIJ01000085.1"/>
</dbReference>
<sequence>MTTFPAATHVIPAGLITHTTVSVKGQLDPDISVHHARTPDARIGITAEGIHMSLYNCQTAQGLLEAFVAARGHMIHVPAEIPAGAPPADGPAARAVIAIEWTRAPAYAVVAQSALNRLKTAKVHWVDVYTGPITWQLRDRTAILSMIDSLRRVHQVAIAVFADGEQHKADPAAADYHAA</sequence>
<evidence type="ECO:0000313" key="2">
    <source>
        <dbReference type="Proteomes" id="UP000192601"/>
    </source>
</evidence>
<protein>
    <submittedName>
        <fullName evidence="1">Uncharacterized protein</fullName>
    </submittedName>
</protein>
<proteinExistence type="predicted"/>
<keyword evidence="2" id="KW-1185">Reference proteome</keyword>
<dbReference type="AlphaFoldDB" id="A0A1X0JUP3"/>